<gene>
    <name evidence="5" type="ORF">EWM62_06700</name>
</gene>
<dbReference type="AlphaFoldDB" id="A0A4Q5LQK5"/>
<evidence type="ECO:0000256" key="1">
    <source>
        <dbReference type="ARBA" id="ARBA00006739"/>
    </source>
</evidence>
<dbReference type="OrthoDB" id="6836202at2"/>
<comment type="similarity">
    <text evidence="1">Belongs to the glycosyltransferase 2 family.</text>
</comment>
<keyword evidence="3 5" id="KW-0808">Transferase</keyword>
<organism evidence="5 6">
    <name type="scientific">Mucilaginibacter terrigena</name>
    <dbReference type="NCBI Taxonomy" id="2492395"/>
    <lineage>
        <taxon>Bacteria</taxon>
        <taxon>Pseudomonadati</taxon>
        <taxon>Bacteroidota</taxon>
        <taxon>Sphingobacteriia</taxon>
        <taxon>Sphingobacteriales</taxon>
        <taxon>Sphingobacteriaceae</taxon>
        <taxon>Mucilaginibacter</taxon>
    </lineage>
</organism>
<dbReference type="SUPFAM" id="SSF53448">
    <property type="entry name" value="Nucleotide-diphospho-sugar transferases"/>
    <property type="match status" value="1"/>
</dbReference>
<protein>
    <submittedName>
        <fullName evidence="5">Glycosyltransferase family 2 protein</fullName>
    </submittedName>
</protein>
<dbReference type="InterPro" id="IPR029044">
    <property type="entry name" value="Nucleotide-diphossugar_trans"/>
</dbReference>
<dbReference type="PANTHER" id="PTHR43179:SF12">
    <property type="entry name" value="GALACTOFURANOSYLTRANSFERASE GLFT2"/>
    <property type="match status" value="1"/>
</dbReference>
<dbReference type="RefSeq" id="WP_129875880.1">
    <property type="nucleotide sequence ID" value="NZ_SEWG01000002.1"/>
</dbReference>
<feature type="domain" description="Glycosyltransferase 2-like" evidence="4">
    <location>
        <begin position="55"/>
        <end position="114"/>
    </location>
</feature>
<dbReference type="InterPro" id="IPR001173">
    <property type="entry name" value="Glyco_trans_2-like"/>
</dbReference>
<evidence type="ECO:0000313" key="5">
    <source>
        <dbReference type="EMBL" id="RYU91623.1"/>
    </source>
</evidence>
<evidence type="ECO:0000313" key="6">
    <source>
        <dbReference type="Proteomes" id="UP000293331"/>
    </source>
</evidence>
<keyword evidence="6" id="KW-1185">Reference proteome</keyword>
<keyword evidence="2" id="KW-0328">Glycosyltransferase</keyword>
<dbReference type="Proteomes" id="UP000293331">
    <property type="component" value="Unassembled WGS sequence"/>
</dbReference>
<name>A0A4Q5LQK5_9SPHI</name>
<evidence type="ECO:0000256" key="3">
    <source>
        <dbReference type="ARBA" id="ARBA00022679"/>
    </source>
</evidence>
<dbReference type="Pfam" id="PF00535">
    <property type="entry name" value="Glycos_transf_2"/>
    <property type="match status" value="1"/>
</dbReference>
<sequence length="247" mass="28450">MPLKVDIIILSYAKDENLKALTMQTVKTLFESEDPNEVEFKVLVVESNKAMQPYQFDNTTTIYPTEEFGFNKYLNIGINRTSNPYICLCNNDLIFHKGWATGILKAMEGNPTILSATPYCPVYHKSAGFNPDGPAVEGYFGTFIGWCFMVKRELFDIIGPLDEKFTFWYSDADYCNTLARYGVKNYLVPPSVVTHIGSESLKATDNNEYKKLTQLPRFYYSYKWQHHSWLKYKIQSALFKLKLLIGL</sequence>
<dbReference type="GO" id="GO:0016757">
    <property type="term" value="F:glycosyltransferase activity"/>
    <property type="evidence" value="ECO:0007669"/>
    <property type="project" value="UniProtKB-KW"/>
</dbReference>
<accession>A0A4Q5LQK5</accession>
<evidence type="ECO:0000259" key="4">
    <source>
        <dbReference type="Pfam" id="PF00535"/>
    </source>
</evidence>
<reference evidence="5 6" key="1">
    <citation type="submission" date="2019-02" db="EMBL/GenBank/DDBJ databases">
        <title>Bacterial novel species Mucilaginibacter sp. 17JY9-4 isolated from soil.</title>
        <authorList>
            <person name="Jung H.-Y."/>
        </authorList>
    </citation>
    <scope>NUCLEOTIDE SEQUENCE [LARGE SCALE GENOMIC DNA]</scope>
    <source>
        <strain evidence="5 6">17JY9-4</strain>
    </source>
</reference>
<comment type="caution">
    <text evidence="5">The sequence shown here is derived from an EMBL/GenBank/DDBJ whole genome shotgun (WGS) entry which is preliminary data.</text>
</comment>
<dbReference type="Gene3D" id="3.90.550.10">
    <property type="entry name" value="Spore Coat Polysaccharide Biosynthesis Protein SpsA, Chain A"/>
    <property type="match status" value="1"/>
</dbReference>
<dbReference type="EMBL" id="SEWG01000002">
    <property type="protein sequence ID" value="RYU91623.1"/>
    <property type="molecule type" value="Genomic_DNA"/>
</dbReference>
<dbReference type="PANTHER" id="PTHR43179">
    <property type="entry name" value="RHAMNOSYLTRANSFERASE WBBL"/>
    <property type="match status" value="1"/>
</dbReference>
<proteinExistence type="inferred from homology"/>
<evidence type="ECO:0000256" key="2">
    <source>
        <dbReference type="ARBA" id="ARBA00022676"/>
    </source>
</evidence>